<dbReference type="Proteomes" id="UP000279029">
    <property type="component" value="Chromosome"/>
</dbReference>
<dbReference type="GO" id="GO:0008199">
    <property type="term" value="F:ferric iron binding"/>
    <property type="evidence" value="ECO:0007669"/>
    <property type="project" value="InterPro"/>
</dbReference>
<proteinExistence type="inferred from homology"/>
<accession>A0A3P7Q0B2</accession>
<dbReference type="AlphaFoldDB" id="A0A3P7Q0B2"/>
<dbReference type="InterPro" id="IPR008331">
    <property type="entry name" value="Ferritin_DPS_dom"/>
</dbReference>
<dbReference type="EMBL" id="LR130778">
    <property type="protein sequence ID" value="VDN48851.1"/>
    <property type="molecule type" value="Genomic_DNA"/>
</dbReference>
<dbReference type="SUPFAM" id="SSF47240">
    <property type="entry name" value="Ferritin-like"/>
    <property type="match status" value="1"/>
</dbReference>
<evidence type="ECO:0000313" key="4">
    <source>
        <dbReference type="EMBL" id="VDN48851.1"/>
    </source>
</evidence>
<evidence type="ECO:0000259" key="3">
    <source>
        <dbReference type="Pfam" id="PF00210"/>
    </source>
</evidence>
<sequence length="144" mass="16947">MKHIEKMNVYLANLSIWNVKLHNLHWNVTGMQFMPLHQFTEAMYDKTFAAYDDVAEHIKIKGFKPLVKVKDYLEVATIKELDFKDFTANEVLDYVGSDIELMRDFAVEIRNLADEESDFTAVGLFEDYIADFEKNLWFLRQIKG</sequence>
<evidence type="ECO:0000256" key="1">
    <source>
        <dbReference type="ARBA" id="ARBA00009497"/>
    </source>
</evidence>
<dbReference type="PANTHER" id="PTHR42932:SF1">
    <property type="entry name" value="GENERAL STRESS PROTEIN 20U"/>
    <property type="match status" value="1"/>
</dbReference>
<comment type="similarity">
    <text evidence="1 2">Belongs to the Dps family.</text>
</comment>
<dbReference type="InterPro" id="IPR002177">
    <property type="entry name" value="DPS_DNA-bd"/>
</dbReference>
<name>A0A3P7Q0B2_9FIRM</name>
<dbReference type="Pfam" id="PF00210">
    <property type="entry name" value="Ferritin"/>
    <property type="match status" value="1"/>
</dbReference>
<keyword evidence="5" id="KW-1185">Reference proteome</keyword>
<dbReference type="PROSITE" id="PS00818">
    <property type="entry name" value="DPS_1"/>
    <property type="match status" value="1"/>
</dbReference>
<gene>
    <name evidence="4" type="ORF">PATL70BA_2941</name>
</gene>
<dbReference type="GO" id="GO:0016722">
    <property type="term" value="F:oxidoreductase activity, acting on metal ions"/>
    <property type="evidence" value="ECO:0007669"/>
    <property type="project" value="InterPro"/>
</dbReference>
<reference evidence="4 5" key="1">
    <citation type="submission" date="2018-09" db="EMBL/GenBank/DDBJ databases">
        <authorList>
            <person name="Postec A."/>
        </authorList>
    </citation>
    <scope>NUCLEOTIDE SEQUENCE [LARGE SCALE GENOMIC DNA]</scope>
    <source>
        <strain evidence="4">70B-A</strain>
    </source>
</reference>
<evidence type="ECO:0000256" key="2">
    <source>
        <dbReference type="RuleBase" id="RU003875"/>
    </source>
</evidence>
<dbReference type="CDD" id="cd01043">
    <property type="entry name" value="DPS"/>
    <property type="match status" value="1"/>
</dbReference>
<dbReference type="OrthoDB" id="9797023at2"/>
<dbReference type="RefSeq" id="WP_125137923.1">
    <property type="nucleotide sequence ID" value="NZ_LR130778.1"/>
</dbReference>
<dbReference type="KEGG" id="cbar:PATL70BA_2941"/>
<dbReference type="Gene3D" id="1.20.1260.10">
    <property type="match status" value="1"/>
</dbReference>
<evidence type="ECO:0000313" key="5">
    <source>
        <dbReference type="Proteomes" id="UP000279029"/>
    </source>
</evidence>
<dbReference type="PANTHER" id="PTHR42932">
    <property type="entry name" value="GENERAL STRESS PROTEIN 20U"/>
    <property type="match status" value="1"/>
</dbReference>
<feature type="domain" description="Ferritin/DPS" evidence="3">
    <location>
        <begin position="5"/>
        <end position="141"/>
    </location>
</feature>
<organism evidence="4 5">
    <name type="scientific">Petrocella atlantisensis</name>
    <dbReference type="NCBI Taxonomy" id="2173034"/>
    <lineage>
        <taxon>Bacteria</taxon>
        <taxon>Bacillati</taxon>
        <taxon>Bacillota</taxon>
        <taxon>Clostridia</taxon>
        <taxon>Lachnospirales</taxon>
        <taxon>Vallitaleaceae</taxon>
        <taxon>Petrocella</taxon>
    </lineage>
</organism>
<dbReference type="InterPro" id="IPR023188">
    <property type="entry name" value="DPS_DNA-bd_CS"/>
</dbReference>
<dbReference type="PIRSF" id="PIRSF005900">
    <property type="entry name" value="Dps"/>
    <property type="match status" value="1"/>
</dbReference>
<protein>
    <submittedName>
        <fullName evidence="4">DNA starvation/stationary phase protection protein</fullName>
    </submittedName>
</protein>
<dbReference type="PRINTS" id="PR01346">
    <property type="entry name" value="HELNAPAPROT"/>
</dbReference>
<dbReference type="InterPro" id="IPR009078">
    <property type="entry name" value="Ferritin-like_SF"/>
</dbReference>
<dbReference type="InterPro" id="IPR012347">
    <property type="entry name" value="Ferritin-like"/>
</dbReference>